<dbReference type="CDD" id="cd06292">
    <property type="entry name" value="PBP1_AglR_RafR-like"/>
    <property type="match status" value="1"/>
</dbReference>
<evidence type="ECO:0000259" key="4">
    <source>
        <dbReference type="PROSITE" id="PS50932"/>
    </source>
</evidence>
<keyword evidence="2 5" id="KW-0238">DNA-binding</keyword>
<dbReference type="Proteomes" id="UP001501475">
    <property type="component" value="Unassembled WGS sequence"/>
</dbReference>
<dbReference type="InterPro" id="IPR028082">
    <property type="entry name" value="Peripla_BP_I"/>
</dbReference>
<evidence type="ECO:0000313" key="5">
    <source>
        <dbReference type="EMBL" id="GAA1768134.1"/>
    </source>
</evidence>
<dbReference type="SUPFAM" id="SSF47413">
    <property type="entry name" value="lambda repressor-like DNA-binding domains"/>
    <property type="match status" value="1"/>
</dbReference>
<accession>A0ABP4X4H1</accession>
<organism evidence="5 6">
    <name type="scientific">Nostocoides vanveenii</name>
    <dbReference type="NCBI Taxonomy" id="330835"/>
    <lineage>
        <taxon>Bacteria</taxon>
        <taxon>Bacillati</taxon>
        <taxon>Actinomycetota</taxon>
        <taxon>Actinomycetes</taxon>
        <taxon>Micrococcales</taxon>
        <taxon>Intrasporangiaceae</taxon>
        <taxon>Nostocoides</taxon>
    </lineage>
</organism>
<dbReference type="InterPro" id="IPR046335">
    <property type="entry name" value="LacI/GalR-like_sensor"/>
</dbReference>
<dbReference type="RefSeq" id="WP_344067471.1">
    <property type="nucleotide sequence ID" value="NZ_BAAAPN010000057.1"/>
</dbReference>
<dbReference type="Gene3D" id="3.40.50.2300">
    <property type="match status" value="2"/>
</dbReference>
<dbReference type="GO" id="GO:0003677">
    <property type="term" value="F:DNA binding"/>
    <property type="evidence" value="ECO:0007669"/>
    <property type="project" value="UniProtKB-KW"/>
</dbReference>
<dbReference type="Pfam" id="PF00356">
    <property type="entry name" value="LacI"/>
    <property type="match status" value="1"/>
</dbReference>
<dbReference type="InterPro" id="IPR010982">
    <property type="entry name" value="Lambda_DNA-bd_dom_sf"/>
</dbReference>
<evidence type="ECO:0000313" key="6">
    <source>
        <dbReference type="Proteomes" id="UP001501475"/>
    </source>
</evidence>
<keyword evidence="1" id="KW-0805">Transcription regulation</keyword>
<proteinExistence type="predicted"/>
<comment type="caution">
    <text evidence="5">The sequence shown here is derived from an EMBL/GenBank/DDBJ whole genome shotgun (WGS) entry which is preliminary data.</text>
</comment>
<dbReference type="CDD" id="cd01392">
    <property type="entry name" value="HTH_LacI"/>
    <property type="match status" value="1"/>
</dbReference>
<feature type="domain" description="HTH lacI-type" evidence="4">
    <location>
        <begin position="8"/>
        <end position="62"/>
    </location>
</feature>
<dbReference type="SUPFAM" id="SSF53822">
    <property type="entry name" value="Periplasmic binding protein-like I"/>
    <property type="match status" value="1"/>
</dbReference>
<sequence>MAARLVRIRLAEVAAQAEVSEATVSRVLNDKPGVSEATRAAVLTAIDVLGYEVPAKLRPRSGALIGLITPELTNPIFPAFAQTIESGLAARGFTPVLCTQTPVGVHEDVYVQMLLDRGVAGIICISGQHADLGESVDRYVNLGRQGVPLVLVNGYREGVEATFVSCDDAAAMELALTHLIELGHKRIGLAVGPRQYVPVQLKVEAFKRSHRTAGLPDPDNLIVHALFTVEGGAQATSTLVARGATAIVYASDMMALGGVRHAHRLGLKIPRDLSITGYDDSPLMAFTDPPMTTIRQPVLEMSEAIVLALLAAIRGGNTEGRELVFQPELVLRGSTGRVPLTGSTLAPARLA</sequence>
<dbReference type="Pfam" id="PF13377">
    <property type="entry name" value="Peripla_BP_3"/>
    <property type="match status" value="1"/>
</dbReference>
<dbReference type="InterPro" id="IPR000843">
    <property type="entry name" value="HTH_LacI"/>
</dbReference>
<dbReference type="EMBL" id="BAAAPN010000057">
    <property type="protein sequence ID" value="GAA1768134.1"/>
    <property type="molecule type" value="Genomic_DNA"/>
</dbReference>
<dbReference type="PANTHER" id="PTHR30146:SF153">
    <property type="entry name" value="LACTOSE OPERON REPRESSOR"/>
    <property type="match status" value="1"/>
</dbReference>
<keyword evidence="6" id="KW-1185">Reference proteome</keyword>
<protein>
    <submittedName>
        <fullName evidence="5">LacI family DNA-binding transcriptional regulator</fullName>
    </submittedName>
</protein>
<dbReference type="PROSITE" id="PS00356">
    <property type="entry name" value="HTH_LACI_1"/>
    <property type="match status" value="1"/>
</dbReference>
<dbReference type="SMART" id="SM00354">
    <property type="entry name" value="HTH_LACI"/>
    <property type="match status" value="1"/>
</dbReference>
<dbReference type="PANTHER" id="PTHR30146">
    <property type="entry name" value="LACI-RELATED TRANSCRIPTIONAL REPRESSOR"/>
    <property type="match status" value="1"/>
</dbReference>
<keyword evidence="3" id="KW-0804">Transcription</keyword>
<gene>
    <name evidence="5" type="ORF">GCM10009810_28540</name>
</gene>
<evidence type="ECO:0000256" key="1">
    <source>
        <dbReference type="ARBA" id="ARBA00023015"/>
    </source>
</evidence>
<name>A0ABP4X4H1_9MICO</name>
<dbReference type="PROSITE" id="PS50932">
    <property type="entry name" value="HTH_LACI_2"/>
    <property type="match status" value="1"/>
</dbReference>
<reference evidence="6" key="1">
    <citation type="journal article" date="2019" name="Int. J. Syst. Evol. Microbiol.">
        <title>The Global Catalogue of Microorganisms (GCM) 10K type strain sequencing project: providing services to taxonomists for standard genome sequencing and annotation.</title>
        <authorList>
            <consortium name="The Broad Institute Genomics Platform"/>
            <consortium name="The Broad Institute Genome Sequencing Center for Infectious Disease"/>
            <person name="Wu L."/>
            <person name="Ma J."/>
        </authorList>
    </citation>
    <scope>NUCLEOTIDE SEQUENCE [LARGE SCALE GENOMIC DNA]</scope>
    <source>
        <strain evidence="6">JCM 15591</strain>
    </source>
</reference>
<dbReference type="Gene3D" id="1.10.260.40">
    <property type="entry name" value="lambda repressor-like DNA-binding domains"/>
    <property type="match status" value="1"/>
</dbReference>
<evidence type="ECO:0000256" key="2">
    <source>
        <dbReference type="ARBA" id="ARBA00023125"/>
    </source>
</evidence>
<evidence type="ECO:0000256" key="3">
    <source>
        <dbReference type="ARBA" id="ARBA00023163"/>
    </source>
</evidence>